<dbReference type="InterPro" id="IPR026841">
    <property type="entry name" value="Aur1/Ipt1"/>
</dbReference>
<feature type="transmembrane region" description="Helical" evidence="1">
    <location>
        <begin position="129"/>
        <end position="154"/>
    </location>
</feature>
<evidence type="ECO:0000313" key="3">
    <source>
        <dbReference type="EMBL" id="PHP65062.1"/>
    </source>
</evidence>
<comment type="caution">
    <text evidence="3">The sequence shown here is derived from an EMBL/GenBank/DDBJ whole genome shotgun (WGS) entry which is preliminary data.</text>
</comment>
<keyword evidence="1" id="KW-0472">Membrane</keyword>
<dbReference type="OrthoDB" id="9816314at2"/>
<feature type="transmembrane region" description="Helical" evidence="1">
    <location>
        <begin position="225"/>
        <end position="244"/>
    </location>
</feature>
<feature type="transmembrane region" description="Helical" evidence="1">
    <location>
        <begin position="325"/>
        <end position="345"/>
    </location>
</feature>
<dbReference type="Pfam" id="PF14378">
    <property type="entry name" value="PAP2_3"/>
    <property type="match status" value="1"/>
</dbReference>
<accession>A0A2G1QHR6</accession>
<name>A0A2G1QHR6_9HYPH</name>
<evidence type="ECO:0000259" key="2">
    <source>
        <dbReference type="Pfam" id="PF14378"/>
    </source>
</evidence>
<keyword evidence="1" id="KW-0812">Transmembrane</keyword>
<feature type="transmembrane region" description="Helical" evidence="1">
    <location>
        <begin position="296"/>
        <end position="318"/>
    </location>
</feature>
<organism evidence="3 4">
    <name type="scientific">Zhengella mangrovi</name>
    <dbReference type="NCBI Taxonomy" id="1982044"/>
    <lineage>
        <taxon>Bacteria</taxon>
        <taxon>Pseudomonadati</taxon>
        <taxon>Pseudomonadota</taxon>
        <taxon>Alphaproteobacteria</taxon>
        <taxon>Hyphomicrobiales</taxon>
        <taxon>Notoacmeibacteraceae</taxon>
        <taxon>Zhengella</taxon>
    </lineage>
</organism>
<keyword evidence="1" id="KW-1133">Transmembrane helix</keyword>
<dbReference type="EMBL" id="PDVP01000019">
    <property type="protein sequence ID" value="PHP65062.1"/>
    <property type="molecule type" value="Genomic_DNA"/>
</dbReference>
<feature type="transmembrane region" description="Helical" evidence="1">
    <location>
        <begin position="351"/>
        <end position="369"/>
    </location>
</feature>
<keyword evidence="4" id="KW-1185">Reference proteome</keyword>
<feature type="transmembrane region" description="Helical" evidence="1">
    <location>
        <begin position="81"/>
        <end position="102"/>
    </location>
</feature>
<reference evidence="3 4" key="1">
    <citation type="submission" date="2017-10" db="EMBL/GenBank/DDBJ databases">
        <title>Sedimentibacterium mangrovi gen. nov., sp. nov., a novel member of family Phyllobacteriacea isolated from mangrove sediment.</title>
        <authorList>
            <person name="Liao H."/>
            <person name="Tian Y."/>
        </authorList>
    </citation>
    <scope>NUCLEOTIDE SEQUENCE [LARGE SCALE GENOMIC DNA]</scope>
    <source>
        <strain evidence="3 4">X9-2-2</strain>
    </source>
</reference>
<sequence>MTTTPAAADGMDRGSIMDGYQAVAREGQRTSSFAVELVAQMWRDRLGYAIALTALYVAFLVGPLVNAKPDVTLVLSFLSDIGIYALLLLSLAAGVMLLRLGLVHHSQSPARDLAAMVGRFAIANGRGPALISAIFVQMGFSIAFAVLKAAIALLRPFTFDRAFSDMDRFLHFGVLPHDWLLPLFGSPTAILGLNVAYHVWFGLLLTSFFATGMMTGRLAVVRMQYMLAFLMLWFFGGFVIATLLSSAGPAFFERIGAGADYAPLMAHLQAVNAVVPVWALHGHEALWDGFVGLRDGFAGISAMPSMHIGTATLFALAGNAVNRRLGYVLWAYAGVIMVGSVVLAWHYAVDGYAAALLAIGLWKLAGRIARRMADRAS</sequence>
<evidence type="ECO:0000313" key="4">
    <source>
        <dbReference type="Proteomes" id="UP000221168"/>
    </source>
</evidence>
<dbReference type="GO" id="GO:0016020">
    <property type="term" value="C:membrane"/>
    <property type="evidence" value="ECO:0007669"/>
    <property type="project" value="UniProtKB-SubCell"/>
</dbReference>
<dbReference type="AlphaFoldDB" id="A0A2G1QHR6"/>
<proteinExistence type="predicted"/>
<gene>
    <name evidence="3" type="ORF">CSC94_21290</name>
</gene>
<feature type="transmembrane region" description="Helical" evidence="1">
    <location>
        <begin position="189"/>
        <end position="213"/>
    </location>
</feature>
<evidence type="ECO:0000256" key="1">
    <source>
        <dbReference type="SAM" id="Phobius"/>
    </source>
</evidence>
<protein>
    <submittedName>
        <fullName evidence="3">Phosphoesterase PA-phosphatase</fullName>
    </submittedName>
</protein>
<dbReference type="Proteomes" id="UP000221168">
    <property type="component" value="Unassembled WGS sequence"/>
</dbReference>
<feature type="domain" description="Inositolphosphotransferase Aur1/Ipt1" evidence="2">
    <location>
        <begin position="162"/>
        <end position="362"/>
    </location>
</feature>
<feature type="transmembrane region" description="Helical" evidence="1">
    <location>
        <begin position="46"/>
        <end position="65"/>
    </location>
</feature>